<keyword evidence="4" id="KW-1185">Reference proteome</keyword>
<sequence length="359" mass="39640">MTRKLKVAVVGLGVGQTHISRGYLPNPERFEVAAICDIDASHLNAVGDRFGIERRETDYLEILGMDDIDVIDVCTPPGTHKALMLAALKAGKHVICEKPLVGSLADIDELLDAESRSSGHVMPIMQYRYNDGAQKAKHLITTGIAGKPYVATCEVHWLRDAHYYEHDWRRHWNDALGGVLMNHAIHANDLMFYLLGPVRSLSARIATRVNRGIEVEDCASVTVELHCGALATTSATLGSVEPLSRMRLCFENMVIETDSRPDFTAEDAPWRFIPANDEIARRIDEALAEFAPPPTGFAGQMQGFHNAICTKTPLPLTLADARHSLDFATAAYWSAKTYSPVPLPVMADHAFYHGWQNAI</sequence>
<dbReference type="PANTHER" id="PTHR43249">
    <property type="entry name" value="UDP-N-ACETYL-2-AMINO-2-DEOXY-D-GLUCURONATE OXIDASE"/>
    <property type="match status" value="1"/>
</dbReference>
<evidence type="ECO:0000259" key="1">
    <source>
        <dbReference type="Pfam" id="PF01408"/>
    </source>
</evidence>
<dbReference type="InterPro" id="IPR036291">
    <property type="entry name" value="NAD(P)-bd_dom_sf"/>
</dbReference>
<dbReference type="PANTHER" id="PTHR43249:SF1">
    <property type="entry name" value="D-GLUCOSIDE 3-DEHYDROGENASE"/>
    <property type="match status" value="1"/>
</dbReference>
<evidence type="ECO:0000313" key="4">
    <source>
        <dbReference type="Proteomes" id="UP000191135"/>
    </source>
</evidence>
<dbReference type="KEGG" id="mmed:Mame_02497"/>
<dbReference type="SUPFAM" id="SSF51735">
    <property type="entry name" value="NAD(P)-binding Rossmann-fold domains"/>
    <property type="match status" value="1"/>
</dbReference>
<feature type="domain" description="Gfo/Idh/MocA-like oxidoreductase N-terminal" evidence="1">
    <location>
        <begin position="5"/>
        <end position="121"/>
    </location>
</feature>
<dbReference type="GO" id="GO:0000166">
    <property type="term" value="F:nucleotide binding"/>
    <property type="evidence" value="ECO:0007669"/>
    <property type="project" value="InterPro"/>
</dbReference>
<dbReference type="eggNOG" id="COG0673">
    <property type="taxonomic scope" value="Bacteria"/>
</dbReference>
<name>A0A1U9Z2D4_9HYPH</name>
<dbReference type="STRING" id="1122214.Mame_02497"/>
<dbReference type="Pfam" id="PF01408">
    <property type="entry name" value="GFO_IDH_MocA"/>
    <property type="match status" value="1"/>
</dbReference>
<dbReference type="InterPro" id="IPR052515">
    <property type="entry name" value="Gfo/Idh/MocA_Oxidoreductase"/>
</dbReference>
<dbReference type="Gene3D" id="3.40.50.720">
    <property type="entry name" value="NAD(P)-binding Rossmann-like Domain"/>
    <property type="match status" value="1"/>
</dbReference>
<dbReference type="InterPro" id="IPR000683">
    <property type="entry name" value="Gfo/Idh/MocA-like_OxRdtase_N"/>
</dbReference>
<evidence type="ECO:0000313" key="3">
    <source>
        <dbReference type="EMBL" id="AQZ51824.1"/>
    </source>
</evidence>
<feature type="domain" description="GFO/IDH/MocA-like oxidoreductase" evidence="2">
    <location>
        <begin position="134"/>
        <end position="249"/>
    </location>
</feature>
<dbReference type="Gene3D" id="3.30.360.10">
    <property type="entry name" value="Dihydrodipicolinate Reductase, domain 2"/>
    <property type="match status" value="1"/>
</dbReference>
<dbReference type="GO" id="GO:0050112">
    <property type="term" value="F:inositol 2-dehydrogenase (NAD+) activity"/>
    <property type="evidence" value="ECO:0007669"/>
    <property type="project" value="UniProtKB-EC"/>
</dbReference>
<dbReference type="OrthoDB" id="9801953at2"/>
<dbReference type="AlphaFoldDB" id="A0A1U9Z2D4"/>
<dbReference type="SUPFAM" id="SSF55347">
    <property type="entry name" value="Glyceraldehyde-3-phosphate dehydrogenase-like, C-terminal domain"/>
    <property type="match status" value="1"/>
</dbReference>
<gene>
    <name evidence="3" type="primary">iolG_1</name>
    <name evidence="3" type="ORF">Mame_02497</name>
</gene>
<dbReference type="Proteomes" id="UP000191135">
    <property type="component" value="Chromosome"/>
</dbReference>
<dbReference type="EC" id="1.1.1.18" evidence="3"/>
<dbReference type="RefSeq" id="WP_018067435.1">
    <property type="nucleotide sequence ID" value="NZ_AQWH01000041.1"/>
</dbReference>
<accession>A0A1U9Z2D4</accession>
<keyword evidence="3" id="KW-0560">Oxidoreductase</keyword>
<dbReference type="EMBL" id="CP020330">
    <property type="protein sequence ID" value="AQZ51824.1"/>
    <property type="molecule type" value="Genomic_DNA"/>
</dbReference>
<protein>
    <submittedName>
        <fullName evidence="3">Inositol 2-dehydrogenase</fullName>
        <ecNumber evidence="3">1.1.1.18</ecNumber>
    </submittedName>
</protein>
<dbReference type="InterPro" id="IPR055170">
    <property type="entry name" value="GFO_IDH_MocA-like_dom"/>
</dbReference>
<evidence type="ECO:0000259" key="2">
    <source>
        <dbReference type="Pfam" id="PF22725"/>
    </source>
</evidence>
<reference evidence="3 4" key="1">
    <citation type="submission" date="2017-03" db="EMBL/GenBank/DDBJ databases">
        <title>Foreign affairs: Plasmid Transfer between Roseobacters and Rhizobia.</title>
        <authorList>
            <person name="Bartling P."/>
            <person name="Bunk B."/>
            <person name="Overmann J."/>
            <person name="Brinkmann H."/>
            <person name="Petersen J."/>
        </authorList>
    </citation>
    <scope>NUCLEOTIDE SEQUENCE [LARGE SCALE GENOMIC DNA]</scope>
    <source>
        <strain evidence="3 4">MACL11</strain>
    </source>
</reference>
<organism evidence="3 4">
    <name type="scientific">Martelella mediterranea DSM 17316</name>
    <dbReference type="NCBI Taxonomy" id="1122214"/>
    <lineage>
        <taxon>Bacteria</taxon>
        <taxon>Pseudomonadati</taxon>
        <taxon>Pseudomonadota</taxon>
        <taxon>Alphaproteobacteria</taxon>
        <taxon>Hyphomicrobiales</taxon>
        <taxon>Aurantimonadaceae</taxon>
        <taxon>Martelella</taxon>
    </lineage>
</organism>
<proteinExistence type="predicted"/>
<dbReference type="Pfam" id="PF22725">
    <property type="entry name" value="GFO_IDH_MocA_C3"/>
    <property type="match status" value="1"/>
</dbReference>